<feature type="transmembrane region" description="Helical" evidence="7">
    <location>
        <begin position="327"/>
        <end position="347"/>
    </location>
</feature>
<feature type="transmembrane region" description="Helical" evidence="7">
    <location>
        <begin position="367"/>
        <end position="387"/>
    </location>
</feature>
<sequence>MAMRHSLVWNNKKEMGDGLFKIEILLQGIGILMAWNVILASFDFFNAEFSGDNPSFIFPILNNGTSIIIQPLIVLYGHKFSYTKRITISYAIIAAMLVISPLFSHFLGGSIGFPIMCIVILVMGMSNVVCQTTAFAMAGTLPDEYTNYVMIGNGVVGVFVDLLRLICLASFPQDRTGYFISTLVYFVIAAAVLIICIFAQIHLIKNPLMIESLAKTGAKIAGDRKDEELRYVEDEQPADDKTSKLLSTVPVAPIKQIDNKLLLSKIWQPLFLVWLCYVITFGMLSGVALATSIPEMPYSYFSTLMVTTFNIFDFLGRSTPRFYILSIRMLWIIVLARFVTWITFILIASDDPSISPAWLFSYAWFKFVNMAIFAYTNGFTSTCAMILGPAQVEGYMKAKAGSLMSMGLLYGIVSGSLVALAFTNVGHIPS</sequence>
<dbReference type="PANTHER" id="PTHR10332:SF10">
    <property type="entry name" value="EQUILIBRATIVE NUCLEOSIDE TRANSPORTER 4"/>
    <property type="match status" value="1"/>
</dbReference>
<feature type="transmembrane region" description="Helical" evidence="7">
    <location>
        <begin position="270"/>
        <end position="291"/>
    </location>
</feature>
<evidence type="ECO:0000256" key="5">
    <source>
        <dbReference type="ARBA" id="ARBA00022989"/>
    </source>
</evidence>
<evidence type="ECO:0000256" key="7">
    <source>
        <dbReference type="SAM" id="Phobius"/>
    </source>
</evidence>
<dbReference type="PANTHER" id="PTHR10332">
    <property type="entry name" value="EQUILIBRATIVE NUCLEOSIDE TRANSPORTER"/>
    <property type="match status" value="1"/>
</dbReference>
<evidence type="ECO:0008006" key="10">
    <source>
        <dbReference type="Google" id="ProtNLM"/>
    </source>
</evidence>
<proteinExistence type="inferred from homology"/>
<evidence type="ECO:0000313" key="8">
    <source>
        <dbReference type="EMBL" id="CAG9327515.1"/>
    </source>
</evidence>
<feature type="transmembrane region" description="Helical" evidence="7">
    <location>
        <begin position="88"/>
        <end position="107"/>
    </location>
</feature>
<keyword evidence="9" id="KW-1185">Reference proteome</keyword>
<dbReference type="GO" id="GO:0005886">
    <property type="term" value="C:plasma membrane"/>
    <property type="evidence" value="ECO:0007669"/>
    <property type="project" value="TreeGrafter"/>
</dbReference>
<feature type="transmembrane region" description="Helical" evidence="7">
    <location>
        <begin position="177"/>
        <end position="199"/>
    </location>
</feature>
<evidence type="ECO:0000256" key="2">
    <source>
        <dbReference type="ARBA" id="ARBA00007965"/>
    </source>
</evidence>
<dbReference type="PRINTS" id="PR01130">
    <property type="entry name" value="DERENTRNSPRT"/>
</dbReference>
<evidence type="ECO:0000256" key="3">
    <source>
        <dbReference type="ARBA" id="ARBA00022448"/>
    </source>
</evidence>
<keyword evidence="4 7" id="KW-0812">Transmembrane</keyword>
<feature type="transmembrane region" description="Helical" evidence="7">
    <location>
        <begin position="148"/>
        <end position="171"/>
    </location>
</feature>
<feature type="transmembrane region" description="Helical" evidence="7">
    <location>
        <begin position="56"/>
        <end position="76"/>
    </location>
</feature>
<protein>
    <recommendedName>
        <fullName evidence="10">Equilibrative nucleoside transporter</fullName>
    </recommendedName>
</protein>
<evidence type="ECO:0000256" key="6">
    <source>
        <dbReference type="ARBA" id="ARBA00023136"/>
    </source>
</evidence>
<keyword evidence="6 7" id="KW-0472">Membrane</keyword>
<reference evidence="8" key="1">
    <citation type="submission" date="2021-09" db="EMBL/GenBank/DDBJ databases">
        <authorList>
            <consortium name="AG Swart"/>
            <person name="Singh M."/>
            <person name="Singh A."/>
            <person name="Seah K."/>
            <person name="Emmerich C."/>
        </authorList>
    </citation>
    <scope>NUCLEOTIDE SEQUENCE</scope>
    <source>
        <strain evidence="8">ATCC30299</strain>
    </source>
</reference>
<dbReference type="InterPro" id="IPR002259">
    <property type="entry name" value="Eqnu_transpt"/>
</dbReference>
<keyword evidence="5 7" id="KW-1133">Transmembrane helix</keyword>
<feature type="transmembrane region" description="Helical" evidence="7">
    <location>
        <begin position="113"/>
        <end position="136"/>
    </location>
</feature>
<dbReference type="AlphaFoldDB" id="A0AAU9JQX7"/>
<evidence type="ECO:0000313" key="9">
    <source>
        <dbReference type="Proteomes" id="UP001162131"/>
    </source>
</evidence>
<feature type="transmembrane region" description="Helical" evidence="7">
    <location>
        <begin position="20"/>
        <end position="44"/>
    </location>
</feature>
<dbReference type="Proteomes" id="UP001162131">
    <property type="component" value="Unassembled WGS sequence"/>
</dbReference>
<comment type="caution">
    <text evidence="8">The sequence shown here is derived from an EMBL/GenBank/DDBJ whole genome shotgun (WGS) entry which is preliminary data.</text>
</comment>
<dbReference type="EMBL" id="CAJZBQ010000044">
    <property type="protein sequence ID" value="CAG9327515.1"/>
    <property type="molecule type" value="Genomic_DNA"/>
</dbReference>
<evidence type="ECO:0000256" key="4">
    <source>
        <dbReference type="ARBA" id="ARBA00022692"/>
    </source>
</evidence>
<evidence type="ECO:0000256" key="1">
    <source>
        <dbReference type="ARBA" id="ARBA00004141"/>
    </source>
</evidence>
<feature type="transmembrane region" description="Helical" evidence="7">
    <location>
        <begin position="408"/>
        <end position="428"/>
    </location>
</feature>
<dbReference type="GO" id="GO:0005337">
    <property type="term" value="F:nucleoside transmembrane transporter activity"/>
    <property type="evidence" value="ECO:0007669"/>
    <property type="project" value="InterPro"/>
</dbReference>
<gene>
    <name evidence="8" type="ORF">BSTOLATCC_MIC44150</name>
</gene>
<name>A0AAU9JQX7_9CILI</name>
<comment type="similarity">
    <text evidence="2">Belongs to the SLC29A/ENT transporter (TC 2.A.57) family.</text>
</comment>
<keyword evidence="3" id="KW-0813">Transport</keyword>
<accession>A0AAU9JQX7</accession>
<comment type="subcellular location">
    <subcellularLocation>
        <location evidence="1">Membrane</location>
        <topology evidence="1">Multi-pass membrane protein</topology>
    </subcellularLocation>
</comment>
<feature type="transmembrane region" description="Helical" evidence="7">
    <location>
        <begin position="297"/>
        <end position="315"/>
    </location>
</feature>
<organism evidence="8 9">
    <name type="scientific">Blepharisma stoltei</name>
    <dbReference type="NCBI Taxonomy" id="1481888"/>
    <lineage>
        <taxon>Eukaryota</taxon>
        <taxon>Sar</taxon>
        <taxon>Alveolata</taxon>
        <taxon>Ciliophora</taxon>
        <taxon>Postciliodesmatophora</taxon>
        <taxon>Heterotrichea</taxon>
        <taxon>Heterotrichida</taxon>
        <taxon>Blepharismidae</taxon>
        <taxon>Blepharisma</taxon>
    </lineage>
</organism>
<dbReference type="Pfam" id="PF01733">
    <property type="entry name" value="Nucleoside_tran"/>
    <property type="match status" value="1"/>
</dbReference>